<feature type="transmembrane region" description="Helical" evidence="6">
    <location>
        <begin position="7"/>
        <end position="26"/>
    </location>
</feature>
<evidence type="ECO:0000256" key="6">
    <source>
        <dbReference type="SAM" id="Phobius"/>
    </source>
</evidence>
<gene>
    <name evidence="7" type="ORF">OSR52_10195</name>
</gene>
<feature type="transmembrane region" description="Helical" evidence="6">
    <location>
        <begin position="293"/>
        <end position="317"/>
    </location>
</feature>
<evidence type="ECO:0000256" key="3">
    <source>
        <dbReference type="ARBA" id="ARBA00022692"/>
    </source>
</evidence>
<evidence type="ECO:0000256" key="1">
    <source>
        <dbReference type="ARBA" id="ARBA00004651"/>
    </source>
</evidence>
<evidence type="ECO:0000256" key="5">
    <source>
        <dbReference type="ARBA" id="ARBA00023136"/>
    </source>
</evidence>
<feature type="transmembrane region" description="Helical" evidence="6">
    <location>
        <begin position="46"/>
        <end position="65"/>
    </location>
</feature>
<reference evidence="7" key="1">
    <citation type="submission" date="2022-11" db="EMBL/GenBank/DDBJ databases">
        <title>High-quality draft genome sequence of Galbibacter sp. strain CMA-7.</title>
        <authorList>
            <person name="Wei L."/>
            <person name="Dong C."/>
            <person name="Shao Z."/>
        </authorList>
    </citation>
    <scope>NUCLEOTIDE SEQUENCE</scope>
    <source>
        <strain evidence="7">CMA-7</strain>
    </source>
</reference>
<evidence type="ECO:0000256" key="4">
    <source>
        <dbReference type="ARBA" id="ARBA00022989"/>
    </source>
</evidence>
<feature type="transmembrane region" description="Helical" evidence="6">
    <location>
        <begin position="161"/>
        <end position="182"/>
    </location>
</feature>
<comment type="subcellular location">
    <subcellularLocation>
        <location evidence="1">Cell membrane</location>
        <topology evidence="1">Multi-pass membrane protein</topology>
    </subcellularLocation>
</comment>
<dbReference type="InterPro" id="IPR022791">
    <property type="entry name" value="L-PG_synthase/AglD"/>
</dbReference>
<dbReference type="PANTHER" id="PTHR39087">
    <property type="entry name" value="UPF0104 MEMBRANE PROTEIN MJ1595"/>
    <property type="match status" value="1"/>
</dbReference>
<evidence type="ECO:0000313" key="8">
    <source>
        <dbReference type="Proteomes" id="UP001153642"/>
    </source>
</evidence>
<protein>
    <submittedName>
        <fullName evidence="7">Lysylphosphatidylglycerol synthase transmembrane domain-containing protein</fullName>
    </submittedName>
</protein>
<dbReference type="Pfam" id="PF03706">
    <property type="entry name" value="LPG_synthase_TM"/>
    <property type="match status" value="1"/>
</dbReference>
<dbReference type="EMBL" id="JAPMUA010000003">
    <property type="protein sequence ID" value="MDG3586240.1"/>
    <property type="molecule type" value="Genomic_DNA"/>
</dbReference>
<sequence>MNKKLVNILKNTLPLLLGVFLIWYSYSHTTPEDRTNIINAVKEANYVWVLVSLLLGFLSHLSRALRWNLILAPMGYKPSLANNIMAIFVAYLANLGVPRSGEVLRATTISTYEKIPFQKAFGTIIAERVIDVIMLLLVVLVTGILQTEIIADFFLSKNINYVQLILLGVAAAAIGITFLVLIKRAKSGFLAKIKTFVFGIIEGLTSIFKMKDKWLFLFYTLCIWTLYIAMFWVIKFSLPETLNLPISAILAAFVAGAFAMSATNGGIGLYPLAVSKILLIYGIGKASGDAFGWIMWSAQTLMVVIFGALSFLFLPIYNSSKKASK</sequence>
<keyword evidence="5 6" id="KW-0472">Membrane</keyword>
<dbReference type="PANTHER" id="PTHR39087:SF2">
    <property type="entry name" value="UPF0104 MEMBRANE PROTEIN MJ1595"/>
    <property type="match status" value="1"/>
</dbReference>
<keyword evidence="8" id="KW-1185">Reference proteome</keyword>
<keyword evidence="3 6" id="KW-0812">Transmembrane</keyword>
<keyword evidence="4 6" id="KW-1133">Transmembrane helix</keyword>
<feature type="transmembrane region" description="Helical" evidence="6">
    <location>
        <begin position="132"/>
        <end position="155"/>
    </location>
</feature>
<name>A0ABT6FSK7_9FLAO</name>
<accession>A0ABT6FSK7</accession>
<evidence type="ECO:0000313" key="7">
    <source>
        <dbReference type="EMBL" id="MDG3586240.1"/>
    </source>
</evidence>
<feature type="transmembrane region" description="Helical" evidence="6">
    <location>
        <begin position="246"/>
        <end position="273"/>
    </location>
</feature>
<evidence type="ECO:0000256" key="2">
    <source>
        <dbReference type="ARBA" id="ARBA00022475"/>
    </source>
</evidence>
<feature type="transmembrane region" description="Helical" evidence="6">
    <location>
        <begin position="214"/>
        <end position="234"/>
    </location>
</feature>
<comment type="caution">
    <text evidence="7">The sequence shown here is derived from an EMBL/GenBank/DDBJ whole genome shotgun (WGS) entry which is preliminary data.</text>
</comment>
<dbReference type="Proteomes" id="UP001153642">
    <property type="component" value="Unassembled WGS sequence"/>
</dbReference>
<dbReference type="RefSeq" id="WP_277899852.1">
    <property type="nucleotide sequence ID" value="NZ_JAPMUA010000003.1"/>
</dbReference>
<proteinExistence type="predicted"/>
<organism evidence="7 8">
    <name type="scientific">Galbibacter pacificus</name>
    <dbReference type="NCBI Taxonomy" id="2996052"/>
    <lineage>
        <taxon>Bacteria</taxon>
        <taxon>Pseudomonadati</taxon>
        <taxon>Bacteroidota</taxon>
        <taxon>Flavobacteriia</taxon>
        <taxon>Flavobacteriales</taxon>
        <taxon>Flavobacteriaceae</taxon>
        <taxon>Galbibacter</taxon>
    </lineage>
</organism>
<keyword evidence="2" id="KW-1003">Cell membrane</keyword>
<dbReference type="NCBIfam" id="TIGR00374">
    <property type="entry name" value="flippase-like domain"/>
    <property type="match status" value="1"/>
</dbReference>